<evidence type="ECO:0000313" key="2">
    <source>
        <dbReference type="EMBL" id="MFC5368230.1"/>
    </source>
</evidence>
<evidence type="ECO:0008006" key="4">
    <source>
        <dbReference type="Google" id="ProtNLM"/>
    </source>
</evidence>
<protein>
    <recommendedName>
        <fullName evidence="4">P/Homo B domain-containing protein</fullName>
    </recommendedName>
</protein>
<name>A0ABD5RED0_9EURY</name>
<dbReference type="RefSeq" id="WP_227230476.1">
    <property type="nucleotide sequence ID" value="NZ_JAJCVJ010000002.1"/>
</dbReference>
<proteinExistence type="predicted"/>
<reference evidence="2 3" key="1">
    <citation type="journal article" date="2019" name="Int. J. Syst. Evol. Microbiol.">
        <title>The Global Catalogue of Microorganisms (GCM) 10K type strain sequencing project: providing services to taxonomists for standard genome sequencing and annotation.</title>
        <authorList>
            <consortium name="The Broad Institute Genomics Platform"/>
            <consortium name="The Broad Institute Genome Sequencing Center for Infectious Disease"/>
            <person name="Wu L."/>
            <person name="Ma J."/>
        </authorList>
    </citation>
    <scope>NUCLEOTIDE SEQUENCE [LARGE SCALE GENOMIC DNA]</scope>
    <source>
        <strain evidence="2 3">CGMCC 1.12237</strain>
    </source>
</reference>
<dbReference type="Pfam" id="PF23922">
    <property type="entry name" value="DUF7261"/>
    <property type="match status" value="1"/>
</dbReference>
<evidence type="ECO:0000313" key="3">
    <source>
        <dbReference type="Proteomes" id="UP001596201"/>
    </source>
</evidence>
<sequence length="363" mass="39116">MADVTDLLAAVGDLLDPDRWRAGDRRDRAQLVIVGGLVLAFSLIALTFILNSSLYTENVESRATLPVADDAREYHATLDAEFGTVIERSNDEDYGSQSAVETAVEDRATEIDRLVAAQFIEERGAFVDADVGSATVDEGFVVKQETVRPFTDTSGIGDWRVVRSSERVRAIQFTVDEGDLPEEGDGNPFTVDVEETGALPDRWTAELTEDSDRVLLSVEQEDGTTYTCRSTTEAARVDLSGGFLYSLDPATGEVLDVTDCGYRFAPDVDGPYRIDFTNGDEASGTWTMTVENAGGGLFGVVNCDQTFGGLAAPPGVDCGGAGGDQPYTVDAVYALETTVTYETTEIDYRTTLRVAPDEPETVA</sequence>
<dbReference type="Proteomes" id="UP001596201">
    <property type="component" value="Unassembled WGS sequence"/>
</dbReference>
<feature type="transmembrane region" description="Helical" evidence="1">
    <location>
        <begin position="29"/>
        <end position="50"/>
    </location>
</feature>
<comment type="caution">
    <text evidence="2">The sequence shown here is derived from an EMBL/GenBank/DDBJ whole genome shotgun (WGS) entry which is preliminary data.</text>
</comment>
<keyword evidence="1" id="KW-1133">Transmembrane helix</keyword>
<dbReference type="EMBL" id="JBHSKX010000002">
    <property type="protein sequence ID" value="MFC5368230.1"/>
    <property type="molecule type" value="Genomic_DNA"/>
</dbReference>
<keyword evidence="1" id="KW-0812">Transmembrane</keyword>
<gene>
    <name evidence="2" type="ORF">ACFPJ5_14970</name>
</gene>
<accession>A0ABD5RED0</accession>
<keyword evidence="3" id="KW-1185">Reference proteome</keyword>
<dbReference type="InterPro" id="IPR055685">
    <property type="entry name" value="DUF7261"/>
</dbReference>
<keyword evidence="1" id="KW-0472">Membrane</keyword>
<evidence type="ECO:0000256" key="1">
    <source>
        <dbReference type="SAM" id="Phobius"/>
    </source>
</evidence>
<dbReference type="AlphaFoldDB" id="A0ABD5RED0"/>
<organism evidence="2 3">
    <name type="scientific">Salinirubrum litoreum</name>
    <dbReference type="NCBI Taxonomy" id="1126234"/>
    <lineage>
        <taxon>Archaea</taxon>
        <taxon>Methanobacteriati</taxon>
        <taxon>Methanobacteriota</taxon>
        <taxon>Stenosarchaea group</taxon>
        <taxon>Halobacteria</taxon>
        <taxon>Halobacteriales</taxon>
        <taxon>Haloferacaceae</taxon>
        <taxon>Salinirubrum</taxon>
    </lineage>
</organism>